<evidence type="ECO:0000313" key="2">
    <source>
        <dbReference type="Proteomes" id="UP000019812"/>
    </source>
</evidence>
<reference evidence="1 2" key="1">
    <citation type="submission" date="2014-07" db="EMBL/GenBank/DDBJ databases">
        <title>Expanding our view of genomic diversity in Candidatus Accumulibacter clades.</title>
        <authorList>
            <person name="Skennerton C.T."/>
            <person name="Barr J.J."/>
            <person name="Slater F.R."/>
            <person name="Bond P.L."/>
            <person name="Tyson G.W."/>
        </authorList>
    </citation>
    <scope>NUCLEOTIDE SEQUENCE [LARGE SCALE GENOMIC DNA]</scope>
    <source>
        <strain evidence="2">SK-01</strain>
    </source>
</reference>
<dbReference type="STRING" id="1457154.CAPSK01_002658"/>
<organism evidence="1 2">
    <name type="scientific">Candidatus Accumulibacter vicinus</name>
    <dbReference type="NCBI Taxonomy" id="2954382"/>
    <lineage>
        <taxon>Bacteria</taxon>
        <taxon>Pseudomonadati</taxon>
        <taxon>Pseudomonadota</taxon>
        <taxon>Betaproteobacteria</taxon>
        <taxon>Candidatus Accumulibacter</taxon>
    </lineage>
</organism>
<dbReference type="EMBL" id="JDSS02000024">
    <property type="protein sequence ID" value="KFB68066.1"/>
    <property type="molecule type" value="Genomic_DNA"/>
</dbReference>
<name>A0A084Y022_9PROT</name>
<evidence type="ECO:0000313" key="1">
    <source>
        <dbReference type="EMBL" id="KFB68066.1"/>
    </source>
</evidence>
<protein>
    <submittedName>
        <fullName evidence="1">Uncharacterized protein</fullName>
    </submittedName>
</protein>
<sequence>MGRAQNIRKKWACCKPTDAAGIAWRQRLGSEVADGPFWHDRSVESLITAAMTNDSTPFLLLARRNVVQHKLIPELGDTSGSARDFLTQCILLPLHGYIPAQENDRNLHECWVTAGSEGLGSG</sequence>
<dbReference type="AlphaFoldDB" id="A0A084Y022"/>
<comment type="caution">
    <text evidence="1">The sequence shown here is derived from an EMBL/GenBank/DDBJ whole genome shotgun (WGS) entry which is preliminary data.</text>
</comment>
<accession>A0A084Y022</accession>
<proteinExistence type="predicted"/>
<gene>
    <name evidence="1" type="ORF">CAPSK01_002658</name>
</gene>
<dbReference type="Proteomes" id="UP000019812">
    <property type="component" value="Unassembled WGS sequence"/>
</dbReference>